<sequence length="798" mass="84659">MVDDDHGAAVWRGERSDRESLVAPGGAPTKAHLRRQRRRCVARDVVVWRYRAGSHRARGAPTKRLVRGGVRAWGACSPTKIPLQPHRIGTIRSWLVIAAVAIVDDDRAHVLAVQHVVDACEGAQCTKCGGPAPGGFQIDQRVAGRTLGGQVIDHGGAGGHRFGGESPLRRLPLPTRKQLLTRHAGQARTVGYRYRGRGATAAGTGEVAIAHGGIDKGVGQLQLLGGANRLMPAELCALAPRRADVAVGAAPIRVAGHRQFVVGVGAEQRKLHRCAALRTPLAADLNVAACRRTQVQRQAGTTIAAVTQFVEGRRFEAASERSVKAQILVGAEHDAGHRRGRRILALAAVVGVAADGVVVVRRETHVAMAHAQQRRPALAPLPPQLRELVYVLDLIALVAAQCALDAQYVADEVFVTGAVLALTVDIGAHGQLQRPAQRFALPGPARVGTFVIAVQIDHPARMQRVALHRQRNRQELLHAALAVIGHQAQCLVVELLGEDGAGLRLAHRLAGIELGRHGSGVRRVGIELGAGEAERVLGIRRVQIIEHQVQPAAFGQIEAELGIDRVALGAAVVADAIGFEMISGQVVVHRALLAEQLRAHVDGGVAAIGGTQPPRVVWGAVGAPQLQHAAGGVAVQRRKRPAQHFHPLGAQHVEVRQLALAVGHAGRNAVDQQPHAAHAEGGARAEAADRQLRVLRIVLAVARHQPGDTVQQLGDLRAAAVVVVGRHHGERGRQIEVVHPAHARSVHLHGGQALDRCGCGWRRIGGQHGRRGARGEQAAGGGQHGESGHERSVPHYVL</sequence>
<gene>
    <name evidence="2" type="ordered locus">XOO0018</name>
</gene>
<feature type="compositionally biased region" description="Basic and acidic residues" evidence="1">
    <location>
        <begin position="786"/>
        <end position="798"/>
    </location>
</feature>
<feature type="region of interest" description="Disordered" evidence="1">
    <location>
        <begin position="1"/>
        <end position="34"/>
    </location>
</feature>
<reference evidence="2 3" key="1">
    <citation type="journal article" date="2005" name="Nucleic Acids Res.">
        <title>The genome sequence of Xanthomonas oryzae pathovar oryzae KACC10331, the bacterial blight pathogen of rice.</title>
        <authorList>
            <person name="Lee B.M."/>
            <person name="Park Y.J."/>
            <person name="Park D.S."/>
            <person name="Kang H.W."/>
            <person name="Kim J.G."/>
            <person name="Song E.S."/>
            <person name="Park I.C."/>
            <person name="Yoon U.H."/>
            <person name="Hahn J.H."/>
            <person name="Koo B.S."/>
            <person name="Lee G.B."/>
            <person name="Kim H."/>
            <person name="Park H.S."/>
            <person name="Yoon K.O."/>
            <person name="Kim J.H."/>
            <person name="Jung C.H."/>
            <person name="Koh N.H."/>
            <person name="Seo J.S."/>
            <person name="Go S.J."/>
        </authorList>
    </citation>
    <scope>NUCLEOTIDE SEQUENCE [LARGE SCALE GENOMIC DNA]</scope>
    <source>
        <strain evidence="3">KACC10331 / KXO85</strain>
    </source>
</reference>
<dbReference type="KEGG" id="xoo:XOO0018"/>
<dbReference type="EMBL" id="AE013598">
    <property type="protein sequence ID" value="AAW73272.1"/>
    <property type="molecule type" value="Genomic_DNA"/>
</dbReference>
<evidence type="ECO:0000313" key="2">
    <source>
        <dbReference type="EMBL" id="AAW73272.1"/>
    </source>
</evidence>
<dbReference type="Proteomes" id="UP000006735">
    <property type="component" value="Chromosome"/>
</dbReference>
<accession>Q5H6Z8</accession>
<keyword evidence="3" id="KW-1185">Reference proteome</keyword>
<protein>
    <submittedName>
        <fullName evidence="2">Uncharacterized protein</fullName>
    </submittedName>
</protein>
<dbReference type="HOGENOM" id="CLU_352297_0_0_6"/>
<feature type="region of interest" description="Disordered" evidence="1">
    <location>
        <begin position="767"/>
        <end position="798"/>
    </location>
</feature>
<feature type="compositionally biased region" description="Basic and acidic residues" evidence="1">
    <location>
        <begin position="1"/>
        <end position="20"/>
    </location>
</feature>
<name>Q5H6Z8_XANOR</name>
<evidence type="ECO:0000313" key="3">
    <source>
        <dbReference type="Proteomes" id="UP000006735"/>
    </source>
</evidence>
<proteinExistence type="predicted"/>
<evidence type="ECO:0000256" key="1">
    <source>
        <dbReference type="SAM" id="MobiDB-lite"/>
    </source>
</evidence>
<dbReference type="AlphaFoldDB" id="Q5H6Z8"/>
<organism evidence="2 3">
    <name type="scientific">Xanthomonas oryzae pv. oryzae (strain KACC10331 / KXO85)</name>
    <dbReference type="NCBI Taxonomy" id="291331"/>
    <lineage>
        <taxon>Bacteria</taxon>
        <taxon>Pseudomonadati</taxon>
        <taxon>Pseudomonadota</taxon>
        <taxon>Gammaproteobacteria</taxon>
        <taxon>Lysobacterales</taxon>
        <taxon>Lysobacteraceae</taxon>
        <taxon>Xanthomonas</taxon>
    </lineage>
</organism>